<feature type="region of interest" description="Disordered" evidence="1">
    <location>
        <begin position="1"/>
        <end position="20"/>
    </location>
</feature>
<organism evidence="2 3">
    <name type="scientific">Ditylenchus dipsaci</name>
    <dbReference type="NCBI Taxonomy" id="166011"/>
    <lineage>
        <taxon>Eukaryota</taxon>
        <taxon>Metazoa</taxon>
        <taxon>Ecdysozoa</taxon>
        <taxon>Nematoda</taxon>
        <taxon>Chromadorea</taxon>
        <taxon>Rhabditida</taxon>
        <taxon>Tylenchina</taxon>
        <taxon>Tylenchomorpha</taxon>
        <taxon>Sphaerularioidea</taxon>
        <taxon>Anguinidae</taxon>
        <taxon>Anguininae</taxon>
        <taxon>Ditylenchus</taxon>
    </lineage>
</organism>
<dbReference type="Proteomes" id="UP000887574">
    <property type="component" value="Unplaced"/>
</dbReference>
<sequence length="121" mass="12834">MLARAAGEAQDVQMQQEEDEPSLDLYADTLAPAAKLSTKTQPVVLQMEDAVVAANTAVLVGRLFNALSLKGSVKGGSAVQAIFSALLQVKAYLEKLNNDQSAATQLLSFAVNDCLYINSMT</sequence>
<proteinExistence type="predicted"/>
<dbReference type="AlphaFoldDB" id="A0A915ECJ5"/>
<evidence type="ECO:0000256" key="1">
    <source>
        <dbReference type="SAM" id="MobiDB-lite"/>
    </source>
</evidence>
<reference evidence="3" key="1">
    <citation type="submission" date="2022-11" db="UniProtKB">
        <authorList>
            <consortium name="WormBaseParasite"/>
        </authorList>
    </citation>
    <scope>IDENTIFICATION</scope>
</reference>
<evidence type="ECO:0000313" key="3">
    <source>
        <dbReference type="WBParaSite" id="jg4420"/>
    </source>
</evidence>
<protein>
    <submittedName>
        <fullName evidence="3">Uncharacterized protein</fullName>
    </submittedName>
</protein>
<name>A0A915ECJ5_9BILA</name>
<keyword evidence="2" id="KW-1185">Reference proteome</keyword>
<dbReference type="WBParaSite" id="jg4420">
    <property type="protein sequence ID" value="jg4420"/>
    <property type="gene ID" value="jg4420"/>
</dbReference>
<evidence type="ECO:0000313" key="2">
    <source>
        <dbReference type="Proteomes" id="UP000887574"/>
    </source>
</evidence>
<accession>A0A915ECJ5</accession>